<organism evidence="1 2">
    <name type="scientific">Leptospira noguchii serovar Panama str. CZ214</name>
    <dbReference type="NCBI Taxonomy" id="1001595"/>
    <lineage>
        <taxon>Bacteria</taxon>
        <taxon>Pseudomonadati</taxon>
        <taxon>Spirochaetota</taxon>
        <taxon>Spirochaetia</taxon>
        <taxon>Leptospirales</taxon>
        <taxon>Leptospiraceae</taxon>
        <taxon>Leptospira</taxon>
    </lineage>
</organism>
<proteinExistence type="predicted"/>
<accession>T0FG17</accession>
<name>T0FG17_9LEPT</name>
<sequence length="37" mass="4623">MIYNNKNLIFKKVKTGKVIFDLFYGIYFRVKIFFYSY</sequence>
<evidence type="ECO:0000313" key="2">
    <source>
        <dbReference type="Proteomes" id="UP000015442"/>
    </source>
</evidence>
<evidence type="ECO:0000313" key="1">
    <source>
        <dbReference type="EMBL" id="EQA72188.1"/>
    </source>
</evidence>
<dbReference type="AlphaFoldDB" id="T0FG17"/>
<dbReference type="EMBL" id="AKWY02000019">
    <property type="protein sequence ID" value="EQA72188.1"/>
    <property type="molecule type" value="Genomic_DNA"/>
</dbReference>
<protein>
    <submittedName>
        <fullName evidence="1">Uncharacterized protein</fullName>
    </submittedName>
</protein>
<reference evidence="1 2" key="1">
    <citation type="submission" date="2013-05" db="EMBL/GenBank/DDBJ databases">
        <authorList>
            <person name="Harkins D.M."/>
            <person name="Durkin A.S."/>
            <person name="Brinkac L.M."/>
            <person name="Haft D.H."/>
            <person name="Selengut J.D."/>
            <person name="Sanka R."/>
            <person name="DePew J."/>
            <person name="Purushe J."/>
            <person name="Hartskeerl R.A."/>
            <person name="Ahmed A."/>
            <person name="van der Linden H."/>
            <person name="Goris M.G.A."/>
            <person name="Vinetz J.M."/>
            <person name="Sutton G.G."/>
            <person name="Nierman W.C."/>
            <person name="Fouts D.E."/>
        </authorList>
    </citation>
    <scope>NUCLEOTIDE SEQUENCE [LARGE SCALE GENOMIC DNA]</scope>
    <source>
        <strain evidence="1 2">CZ214</strain>
    </source>
</reference>
<dbReference type="Proteomes" id="UP000015442">
    <property type="component" value="Unassembled WGS sequence"/>
</dbReference>
<comment type="caution">
    <text evidence="1">The sequence shown here is derived from an EMBL/GenBank/DDBJ whole genome shotgun (WGS) entry which is preliminary data.</text>
</comment>
<gene>
    <name evidence="1" type="ORF">LEP1GSC059_4272</name>
</gene>